<gene>
    <name evidence="2" type="ORF">CG419_03980</name>
</gene>
<name>A0AAC9XZY9_LATCU</name>
<dbReference type="Pfam" id="PF23961">
    <property type="entry name" value="Phage_tail_terminator_9"/>
    <property type="match status" value="1"/>
</dbReference>
<accession>A0AAC9XZY9</accession>
<evidence type="ECO:0000313" key="3">
    <source>
        <dbReference type="Proteomes" id="UP000199749"/>
    </source>
</evidence>
<dbReference type="EMBL" id="CP022474">
    <property type="protein sequence ID" value="ASN59834.1"/>
    <property type="molecule type" value="Genomic_DNA"/>
</dbReference>
<feature type="domain" description="Phage neck terminator protein gp12-like" evidence="1">
    <location>
        <begin position="16"/>
        <end position="148"/>
    </location>
</feature>
<proteinExistence type="predicted"/>
<evidence type="ECO:0000313" key="2">
    <source>
        <dbReference type="EMBL" id="ASN59834.1"/>
    </source>
</evidence>
<evidence type="ECO:0000259" key="1">
    <source>
        <dbReference type="Pfam" id="PF23961"/>
    </source>
</evidence>
<dbReference type="InterPro" id="IPR057087">
    <property type="entry name" value="Gp12-like"/>
</dbReference>
<protein>
    <recommendedName>
        <fullName evidence="1">Phage neck terminator protein gp12-like domain-containing protein</fullName>
    </recommendedName>
</protein>
<dbReference type="RefSeq" id="WP_089556544.1">
    <property type="nucleotide sequence ID" value="NZ_CP022474.1"/>
</dbReference>
<dbReference type="AlphaFoldDB" id="A0AAC9XZY9"/>
<reference evidence="2 3" key="1">
    <citation type="submission" date="2017-07" db="EMBL/GenBank/DDBJ databases">
        <title>Lactobacillus curvatus MRS6 whole genome.</title>
        <authorList>
            <person name="Jans C."/>
            <person name="Lagler S."/>
            <person name="Lacroix C."/>
            <person name="Meile L."/>
            <person name="Stevens M.J.A."/>
        </authorList>
    </citation>
    <scope>NUCLEOTIDE SEQUENCE [LARGE SCALE GENOMIC DNA]</scope>
    <source>
        <strain evidence="2 3">MRS6</strain>
    </source>
</reference>
<dbReference type="Proteomes" id="UP000199749">
    <property type="component" value="Chromosome"/>
</dbReference>
<sequence length="155" mass="17646">MAAVNFDYEVLYKTFSKLIYDYIGLTMIELNGGGVQPKPPFCVFDIISPYIPLNYLEDDSSGAFECVVSFTVYDLSKVSALSKAGELRKMLDSINTLDRFKEINIVLVEKMPTQIRYVQENNQIAKMVGFDCRLRLHDVAVDDVEPITDIKLKEM</sequence>
<dbReference type="NCBIfam" id="NF047498">
    <property type="entry name" value="LIC_12616_fam"/>
    <property type="match status" value="1"/>
</dbReference>
<organism evidence="2 3">
    <name type="scientific">Latilactobacillus curvatus</name>
    <name type="common">Lactobacillus curvatus</name>
    <dbReference type="NCBI Taxonomy" id="28038"/>
    <lineage>
        <taxon>Bacteria</taxon>
        <taxon>Bacillati</taxon>
        <taxon>Bacillota</taxon>
        <taxon>Bacilli</taxon>
        <taxon>Lactobacillales</taxon>
        <taxon>Lactobacillaceae</taxon>
        <taxon>Latilactobacillus</taxon>
    </lineage>
</organism>